<protein>
    <submittedName>
        <fullName evidence="2">NAD-dependent epimerase/dehydratase family protein</fullName>
    </submittedName>
</protein>
<dbReference type="RefSeq" id="WP_117230044.1">
    <property type="nucleotide sequence ID" value="NZ_CP061725.1"/>
</dbReference>
<reference evidence="2 3" key="1">
    <citation type="submission" date="2018-08" db="EMBL/GenBank/DDBJ databases">
        <title>Verrucosispora craniellae sp. nov., isolated from a marine sponge in the South China Sea.</title>
        <authorList>
            <person name="Li L."/>
            <person name="Lin H.W."/>
        </authorList>
    </citation>
    <scope>NUCLEOTIDE SEQUENCE [LARGE SCALE GENOMIC DNA]</scope>
    <source>
        <strain evidence="2 3">LHW63014</strain>
    </source>
</reference>
<accession>A0A372FUU4</accession>
<proteinExistence type="predicted"/>
<evidence type="ECO:0000259" key="1">
    <source>
        <dbReference type="Pfam" id="PF01370"/>
    </source>
</evidence>
<dbReference type="PANTHER" id="PTHR43245:SF13">
    <property type="entry name" value="UDP-D-APIOSE_UDP-D-XYLOSE SYNTHASE 2"/>
    <property type="match status" value="1"/>
</dbReference>
<comment type="caution">
    <text evidence="2">The sequence shown here is derived from an EMBL/GenBank/DDBJ whole genome shotgun (WGS) entry which is preliminary data.</text>
</comment>
<dbReference type="OrthoDB" id="7941246at2"/>
<dbReference type="Gene3D" id="3.40.50.720">
    <property type="entry name" value="NAD(P)-binding Rossmann-like Domain"/>
    <property type="match status" value="1"/>
</dbReference>
<evidence type="ECO:0000313" key="3">
    <source>
        <dbReference type="Proteomes" id="UP000262621"/>
    </source>
</evidence>
<dbReference type="AlphaFoldDB" id="A0A372FUU4"/>
<dbReference type="EMBL" id="QVFU01000031">
    <property type="protein sequence ID" value="RFS44384.1"/>
    <property type="molecule type" value="Genomic_DNA"/>
</dbReference>
<feature type="domain" description="NAD-dependent epimerase/dehydratase" evidence="1">
    <location>
        <begin position="82"/>
        <end position="212"/>
    </location>
</feature>
<keyword evidence="3" id="KW-1185">Reference proteome</keyword>
<dbReference type="InterPro" id="IPR050177">
    <property type="entry name" value="Lipid_A_modif_metabolic_enz"/>
</dbReference>
<name>A0A372FUU4_9ACTN</name>
<dbReference type="SUPFAM" id="SSF51735">
    <property type="entry name" value="NAD(P)-binding Rossmann-fold domains"/>
    <property type="match status" value="1"/>
</dbReference>
<gene>
    <name evidence="2" type="ORF">D0Q02_22710</name>
</gene>
<dbReference type="Proteomes" id="UP000262621">
    <property type="component" value="Unassembled WGS sequence"/>
</dbReference>
<dbReference type="InterPro" id="IPR036291">
    <property type="entry name" value="NAD(P)-bd_dom_sf"/>
</dbReference>
<dbReference type="InterPro" id="IPR001509">
    <property type="entry name" value="Epimerase_deHydtase"/>
</dbReference>
<sequence>MRILVMGGTRFIGRHFVIAAERRGHSVTLFHRGRHSTTLFPDAEQVIGDRDRDLGLLADGTWDTTVDFSAYVPRQVRQVGAALGERSGRYVLLSSTAVYAPPQRYGFREDAPLVALSDPTTEDMTDETYGGLKALCERAASETFSDPLIVRPTYVVGPLDYTGRFTWWVQRIARGGEVLAPGPQDALFQLIDVRDLTEWLVRMLEAGSGGTYHLAHPFPPVSFGTMLADIVGVVGHDDVTLTWVDREFLLAAGVDGTSLPLWPGASPDGVLEAADPARAIGVGLVTRSLPETIRDLYQHECASPTPVPEPVGMTPEAETELLQRWKARPHR</sequence>
<organism evidence="2 3">
    <name type="scientific">Micromonospora craniellae</name>
    <dbReference type="NCBI Taxonomy" id="2294034"/>
    <lineage>
        <taxon>Bacteria</taxon>
        <taxon>Bacillati</taxon>
        <taxon>Actinomycetota</taxon>
        <taxon>Actinomycetes</taxon>
        <taxon>Micromonosporales</taxon>
        <taxon>Micromonosporaceae</taxon>
        <taxon>Micromonospora</taxon>
    </lineage>
</organism>
<evidence type="ECO:0000313" key="2">
    <source>
        <dbReference type="EMBL" id="RFS44384.1"/>
    </source>
</evidence>
<dbReference type="PANTHER" id="PTHR43245">
    <property type="entry name" value="BIFUNCTIONAL POLYMYXIN RESISTANCE PROTEIN ARNA"/>
    <property type="match status" value="1"/>
</dbReference>
<dbReference type="Pfam" id="PF01370">
    <property type="entry name" value="Epimerase"/>
    <property type="match status" value="1"/>
</dbReference>